<keyword evidence="7" id="KW-0961">Cell wall biogenesis/degradation</keyword>
<comment type="similarity">
    <text evidence="2 7">Belongs to the glycosyltransferase 4 family. MraY subfamily.</text>
</comment>
<dbReference type="eggNOG" id="COG0472">
    <property type="taxonomic scope" value="Bacteria"/>
</dbReference>
<dbReference type="GO" id="GO:0051301">
    <property type="term" value="P:cell division"/>
    <property type="evidence" value="ECO:0007669"/>
    <property type="project" value="UniProtKB-KW"/>
</dbReference>
<evidence type="ECO:0000256" key="6">
    <source>
        <dbReference type="ARBA" id="ARBA00023136"/>
    </source>
</evidence>
<feature type="transmembrane region" description="Helical" evidence="7">
    <location>
        <begin position="117"/>
        <end position="136"/>
    </location>
</feature>
<dbReference type="HAMAP" id="MF_00038">
    <property type="entry name" value="MraY"/>
    <property type="match status" value="1"/>
</dbReference>
<feature type="transmembrane region" description="Helical" evidence="7">
    <location>
        <begin position="179"/>
        <end position="201"/>
    </location>
</feature>
<dbReference type="InterPro" id="IPR000715">
    <property type="entry name" value="Glycosyl_transferase_4"/>
</dbReference>
<dbReference type="OrthoDB" id="9805475at2"/>
<comment type="function">
    <text evidence="7">Catalyzes the initial step of the lipid cycle reactions in the biosynthesis of the cell wall peptidoglycan: transfers peptidoglycan precursor phospho-MurNAc-pentapeptide from UDP-MurNAc-pentapeptide onto the lipid carrier undecaprenyl phosphate, yielding undecaprenyl-pyrophosphoryl-MurNAc-pentapeptide, known as lipid I.</text>
</comment>
<keyword evidence="7" id="KW-0131">Cell cycle</keyword>
<dbReference type="PROSITE" id="PS01348">
    <property type="entry name" value="MRAY_2"/>
    <property type="match status" value="1"/>
</dbReference>
<keyword evidence="6 7" id="KW-0472">Membrane</keyword>
<feature type="transmembrane region" description="Helical" evidence="7">
    <location>
        <begin position="308"/>
        <end position="326"/>
    </location>
</feature>
<dbReference type="PANTHER" id="PTHR22926:SF5">
    <property type="entry name" value="PHOSPHO-N-ACETYLMURAMOYL-PENTAPEPTIDE-TRANSFERASE HOMOLOG"/>
    <property type="match status" value="1"/>
</dbReference>
<evidence type="ECO:0000313" key="11">
    <source>
        <dbReference type="Proteomes" id="UP000030635"/>
    </source>
</evidence>
<comment type="subcellular location">
    <subcellularLocation>
        <location evidence="7">Cell membrane</location>
        <topology evidence="7">Multi-pass membrane protein</topology>
    </subcellularLocation>
    <subcellularLocation>
        <location evidence="1">Membrane</location>
        <topology evidence="1">Multi-pass membrane protein</topology>
    </subcellularLocation>
</comment>
<dbReference type="GO" id="GO:0008360">
    <property type="term" value="P:regulation of cell shape"/>
    <property type="evidence" value="ECO:0007669"/>
    <property type="project" value="UniProtKB-KW"/>
</dbReference>
<comment type="cofactor">
    <cofactor evidence="7 9">
        <name>Mg(2+)</name>
        <dbReference type="ChEBI" id="CHEBI:18420"/>
    </cofactor>
</comment>
<evidence type="ECO:0000256" key="8">
    <source>
        <dbReference type="NCBIfam" id="TIGR00445"/>
    </source>
</evidence>
<dbReference type="Proteomes" id="UP000030635">
    <property type="component" value="Chromosome"/>
</dbReference>
<keyword evidence="7" id="KW-1003">Cell membrane</keyword>
<dbReference type="HOGENOM" id="CLU_023982_0_1_9"/>
<keyword evidence="11" id="KW-1185">Reference proteome</keyword>
<evidence type="ECO:0000256" key="5">
    <source>
        <dbReference type="ARBA" id="ARBA00022989"/>
    </source>
</evidence>
<feature type="transmembrane region" description="Helical" evidence="7">
    <location>
        <begin position="259"/>
        <end position="281"/>
    </location>
</feature>
<gene>
    <name evidence="7 10" type="primary">mraY</name>
    <name evidence="10" type="ORF">U729_2870</name>
</gene>
<feature type="transmembrane region" description="Helical" evidence="7">
    <location>
        <begin position="207"/>
        <end position="226"/>
    </location>
</feature>
<dbReference type="NCBIfam" id="TIGR00445">
    <property type="entry name" value="mraY"/>
    <property type="match status" value="1"/>
</dbReference>
<feature type="transmembrane region" description="Helical" evidence="7">
    <location>
        <begin position="56"/>
        <end position="79"/>
    </location>
</feature>
<comment type="pathway">
    <text evidence="7">Cell wall biogenesis; peptidoglycan biosynthesis.</text>
</comment>
<dbReference type="GO" id="GO:0051992">
    <property type="term" value="F:UDP-N-acetylmuramoyl-L-alanyl-D-glutamyl-meso-2,6-diaminopimelyl-D-alanyl-D-alanine:undecaprenyl-phosphate transferase activity"/>
    <property type="evidence" value="ECO:0007669"/>
    <property type="project" value="RHEA"/>
</dbReference>
<comment type="catalytic activity">
    <reaction evidence="7">
        <text>UDP-N-acetyl-alpha-D-muramoyl-L-alanyl-gamma-D-glutamyl-meso-2,6-diaminopimeloyl-D-alanyl-D-alanine + di-trans,octa-cis-undecaprenyl phosphate = di-trans,octa-cis-undecaprenyl diphospho-N-acetyl-alpha-D-muramoyl-L-alanyl-D-glutamyl-meso-2,6-diaminopimeloyl-D-alanyl-D-alanine + UMP</text>
        <dbReference type="Rhea" id="RHEA:28386"/>
        <dbReference type="ChEBI" id="CHEBI:57865"/>
        <dbReference type="ChEBI" id="CHEBI:60392"/>
        <dbReference type="ChEBI" id="CHEBI:61386"/>
        <dbReference type="ChEBI" id="CHEBI:61387"/>
        <dbReference type="EC" id="2.7.8.13"/>
    </reaction>
</comment>
<dbReference type="EMBL" id="CP006905">
    <property type="protein sequence ID" value="AIY84540.1"/>
    <property type="molecule type" value="Genomic_DNA"/>
</dbReference>
<feature type="transmembrane region" description="Helical" evidence="7">
    <location>
        <begin position="233"/>
        <end position="253"/>
    </location>
</feature>
<dbReference type="GO" id="GO:0005886">
    <property type="term" value="C:plasma membrane"/>
    <property type="evidence" value="ECO:0007669"/>
    <property type="project" value="UniProtKB-SubCell"/>
</dbReference>
<dbReference type="KEGG" id="cbv:U729_2870"/>
<keyword evidence="3 7" id="KW-0808">Transferase</keyword>
<keyword evidence="7 9" id="KW-0460">Magnesium</keyword>
<dbReference type="UniPathway" id="UPA00219"/>
<evidence type="ECO:0000256" key="2">
    <source>
        <dbReference type="ARBA" id="ARBA00005583"/>
    </source>
</evidence>
<protein>
    <recommendedName>
        <fullName evidence="7 8">Phospho-N-acetylmuramoyl-pentapeptide-transferase</fullName>
        <ecNumber evidence="7 8">2.7.8.13</ecNumber>
    </recommendedName>
    <alternativeName>
        <fullName evidence="7">UDP-MurNAc-pentapeptide phosphotransferase</fullName>
    </alternativeName>
</protein>
<keyword evidence="7 9" id="KW-0479">Metal-binding</keyword>
<dbReference type="EC" id="2.7.8.13" evidence="7 8"/>
<keyword evidence="5 7" id="KW-1133">Transmembrane helix</keyword>
<evidence type="ECO:0000256" key="1">
    <source>
        <dbReference type="ARBA" id="ARBA00004141"/>
    </source>
</evidence>
<dbReference type="GO" id="GO:0009252">
    <property type="term" value="P:peptidoglycan biosynthetic process"/>
    <property type="evidence" value="ECO:0007669"/>
    <property type="project" value="UniProtKB-UniRule"/>
</dbReference>
<evidence type="ECO:0000313" key="10">
    <source>
        <dbReference type="EMBL" id="AIY84540.1"/>
    </source>
</evidence>
<name>A0A0A7G036_9CLOT</name>
<dbReference type="STRING" id="1561.NPD11_157"/>
<dbReference type="PROSITE" id="PS01347">
    <property type="entry name" value="MRAY_1"/>
    <property type="match status" value="1"/>
</dbReference>
<keyword evidence="7" id="KW-0132">Cell division</keyword>
<feature type="transmembrane region" description="Helical" evidence="7">
    <location>
        <begin position="85"/>
        <end position="105"/>
    </location>
</feature>
<evidence type="ECO:0000256" key="9">
    <source>
        <dbReference type="PIRSR" id="PIRSR600715-1"/>
    </source>
</evidence>
<dbReference type="AlphaFoldDB" id="A0A0A7G036"/>
<feature type="binding site" evidence="9">
    <location>
        <position position="237"/>
    </location>
    <ligand>
        <name>Mg(2+)</name>
        <dbReference type="ChEBI" id="CHEBI:18420"/>
    </ligand>
</feature>
<dbReference type="RefSeq" id="WP_039317010.1">
    <property type="nucleotide sequence ID" value="NZ_CP006905.1"/>
</dbReference>
<dbReference type="GO" id="GO:0046872">
    <property type="term" value="F:metal ion binding"/>
    <property type="evidence" value="ECO:0007669"/>
    <property type="project" value="UniProtKB-KW"/>
</dbReference>
<organism evidence="10 11">
    <name type="scientific">Clostridium baratii str. Sullivan</name>
    <dbReference type="NCBI Taxonomy" id="1415775"/>
    <lineage>
        <taxon>Bacteria</taxon>
        <taxon>Bacillati</taxon>
        <taxon>Bacillota</taxon>
        <taxon>Clostridia</taxon>
        <taxon>Eubacteriales</taxon>
        <taxon>Clostridiaceae</taxon>
        <taxon>Clostridium</taxon>
    </lineage>
</organism>
<sequence length="327" mass="35659">MGDFFSSFINPATLLALGLGFVISIILGPIFIPILHKFKFGQNIRKEGPQSHFKKAGTPTMGGIIFIISVTVVMFVMRYKLSDEGMVILYSMIAFGFIGFLDDMLKIIHKDNLGLRAWQKMALLLLFSVAIAYYSYTTLGSSIIIPFFGIDINLGLLYIPAVVIYYAAATNAVNLTDGLDGLASTITVIVLIFFSIAAFNSDVQGNYQIQVFALALVGALLGFLKYNAYPAKVFMGDTGSLALGGAVASIALFLKNPLILIIVGGIYVFETLSVIIQVVSFKTRGKRVFKMAPVHHHFEQLGWSETKVVTVFSIITVILCIIGVILL</sequence>
<feature type="transmembrane region" description="Helical" evidence="7">
    <location>
        <begin position="142"/>
        <end position="167"/>
    </location>
</feature>
<accession>A0A0A7G036</accession>
<feature type="transmembrane region" description="Helical" evidence="7">
    <location>
        <begin position="12"/>
        <end position="35"/>
    </location>
</feature>
<dbReference type="InterPro" id="IPR003524">
    <property type="entry name" value="PNAcMuramoyl-5peptid_Trfase"/>
</dbReference>
<evidence type="ECO:0000256" key="7">
    <source>
        <dbReference type="HAMAP-Rule" id="MF_00038"/>
    </source>
</evidence>
<dbReference type="GO" id="GO:0071555">
    <property type="term" value="P:cell wall organization"/>
    <property type="evidence" value="ECO:0007669"/>
    <property type="project" value="UniProtKB-KW"/>
</dbReference>
<dbReference type="PANTHER" id="PTHR22926">
    <property type="entry name" value="PHOSPHO-N-ACETYLMURAMOYL-PENTAPEPTIDE-TRANSFERASE"/>
    <property type="match status" value="1"/>
</dbReference>
<dbReference type="CDD" id="cd06852">
    <property type="entry name" value="GT_MraY"/>
    <property type="match status" value="1"/>
</dbReference>
<keyword evidence="4 7" id="KW-0812">Transmembrane</keyword>
<keyword evidence="7" id="KW-0573">Peptidoglycan synthesis</keyword>
<reference evidence="10 11" key="1">
    <citation type="journal article" date="2015" name="Infect. Genet. Evol.">
        <title>Genomic sequences of six botulinum neurotoxin-producing strains representing three clostridial species illustrate the mobility and diversity of botulinum neurotoxin genes.</title>
        <authorList>
            <person name="Smith T.J."/>
            <person name="Hill K.K."/>
            <person name="Xie G."/>
            <person name="Foley B.T."/>
            <person name="Williamson C.H."/>
            <person name="Foster J.T."/>
            <person name="Johnson S.L."/>
            <person name="Chertkov O."/>
            <person name="Teshima H."/>
            <person name="Gibbons H.S."/>
            <person name="Johnsky L.A."/>
            <person name="Karavis M.A."/>
            <person name="Smith L.A."/>
        </authorList>
    </citation>
    <scope>NUCLEOTIDE SEQUENCE [LARGE SCALE GENOMIC DNA]</scope>
    <source>
        <strain evidence="10">Sullivan</strain>
    </source>
</reference>
<dbReference type="GO" id="GO:0008963">
    <property type="term" value="F:phospho-N-acetylmuramoyl-pentapeptide-transferase activity"/>
    <property type="evidence" value="ECO:0007669"/>
    <property type="project" value="UniProtKB-UniRule"/>
</dbReference>
<keyword evidence="7" id="KW-0133">Cell shape</keyword>
<evidence type="ECO:0000256" key="4">
    <source>
        <dbReference type="ARBA" id="ARBA00022692"/>
    </source>
</evidence>
<proteinExistence type="inferred from homology"/>
<dbReference type="Pfam" id="PF10555">
    <property type="entry name" value="MraY_sig1"/>
    <property type="match status" value="1"/>
</dbReference>
<dbReference type="Pfam" id="PF00953">
    <property type="entry name" value="Glycos_transf_4"/>
    <property type="match status" value="1"/>
</dbReference>
<evidence type="ECO:0000256" key="3">
    <source>
        <dbReference type="ARBA" id="ARBA00022679"/>
    </source>
</evidence>
<feature type="binding site" evidence="9">
    <location>
        <position position="174"/>
    </location>
    <ligand>
        <name>Mg(2+)</name>
        <dbReference type="ChEBI" id="CHEBI:18420"/>
    </ligand>
</feature>
<dbReference type="InterPro" id="IPR018480">
    <property type="entry name" value="PNAcMuramoyl-5peptid_Trfase_CS"/>
</dbReference>